<dbReference type="SMART" id="SM00382">
    <property type="entry name" value="AAA"/>
    <property type="match status" value="1"/>
</dbReference>
<keyword evidence="3" id="KW-0677">Repeat</keyword>
<keyword evidence="8" id="KW-1185">Reference proteome</keyword>
<comment type="similarity">
    <text evidence="1">Belongs to the ABC transporter superfamily.</text>
</comment>
<dbReference type="SUPFAM" id="SSF54631">
    <property type="entry name" value="CBS-domain pair"/>
    <property type="match status" value="1"/>
</dbReference>
<evidence type="ECO:0000313" key="8">
    <source>
        <dbReference type="Proteomes" id="UP000594463"/>
    </source>
</evidence>
<dbReference type="InterPro" id="IPR003593">
    <property type="entry name" value="AAA+_ATPase"/>
</dbReference>
<dbReference type="GO" id="GO:0031460">
    <property type="term" value="P:glycine betaine transport"/>
    <property type="evidence" value="ECO:0007669"/>
    <property type="project" value="InterPro"/>
</dbReference>
<dbReference type="FunFam" id="3.40.50.300:FF:000425">
    <property type="entry name" value="Probable ABC transporter, ATP-binding subunit"/>
    <property type="match status" value="1"/>
</dbReference>
<keyword evidence="5 7" id="KW-0067">ATP-binding</keyword>
<dbReference type="InterPro" id="IPR017871">
    <property type="entry name" value="ABC_transporter-like_CS"/>
</dbReference>
<accession>A0A7T1F393</accession>
<proteinExistence type="inferred from homology"/>
<dbReference type="RefSeq" id="WP_218110952.1">
    <property type="nucleotide sequence ID" value="NZ_CP065383.1"/>
</dbReference>
<evidence type="ECO:0000256" key="1">
    <source>
        <dbReference type="ARBA" id="ARBA00005417"/>
    </source>
</evidence>
<dbReference type="GO" id="GO:0016020">
    <property type="term" value="C:membrane"/>
    <property type="evidence" value="ECO:0007669"/>
    <property type="project" value="InterPro"/>
</dbReference>
<name>A0A7T1F393_ATRLM</name>
<evidence type="ECO:0000259" key="6">
    <source>
        <dbReference type="PROSITE" id="PS50893"/>
    </source>
</evidence>
<dbReference type="Pfam" id="PF00005">
    <property type="entry name" value="ABC_tran"/>
    <property type="match status" value="1"/>
</dbReference>
<dbReference type="InterPro" id="IPR046342">
    <property type="entry name" value="CBS_dom_sf"/>
</dbReference>
<dbReference type="Proteomes" id="UP000594463">
    <property type="component" value="Chromosome"/>
</dbReference>
<evidence type="ECO:0000313" key="7">
    <source>
        <dbReference type="EMBL" id="QPM68445.1"/>
    </source>
</evidence>
<gene>
    <name evidence="7" type="primary">opuCA</name>
    <name evidence="7" type="ORF">RT761_01665</name>
</gene>
<reference evidence="7 8" key="1">
    <citation type="journal article" date="2021" name="Nat. Commun.">
        <title>Isolation of a member of the candidate phylum Atribacteria reveals a unique cell membrane structure.</title>
        <authorList>
            <person name="Taiki K."/>
            <person name="Nobu M.K."/>
            <person name="Kusada H."/>
            <person name="Meng X.-Y."/>
            <person name="Hosoki N."/>
            <person name="Uematsu K."/>
            <person name="Yoshioka H."/>
            <person name="Kamagata Y."/>
            <person name="Tamaki H."/>
        </authorList>
    </citation>
    <scope>NUCLEOTIDE SEQUENCE [LARGE SCALE GENOMIC DNA]</scope>
    <source>
        <strain evidence="7 8">RT761</strain>
    </source>
</reference>
<protein>
    <submittedName>
        <fullName evidence="7">Glycine betaine/carnitine/choline transport ATP-binding protein OpuCA</fullName>
    </submittedName>
</protein>
<organism evidence="7 8">
    <name type="scientific">Atribacter laminatus</name>
    <dbReference type="NCBI Taxonomy" id="2847778"/>
    <lineage>
        <taxon>Bacteria</taxon>
        <taxon>Pseudomonadati</taxon>
        <taxon>Atribacterota</taxon>
        <taxon>Atribacteria</taxon>
        <taxon>Atribacterales</taxon>
        <taxon>Atribacteraceae</taxon>
        <taxon>Atribacter</taxon>
    </lineage>
</organism>
<sequence length="366" mass="40959">MIQLKNITKQYPNNKTAVAGINLEIPAGKIFSLIGPSGCGKTSILKMINRLIEPTAGEIFLQGQNIAILNPIELRRNIGYVIQQIGLFPHLTIEENIGFVLKICGAHKETWAHRAEELIFLVGLDESYLKRYPRELSGGQQQRIGVARALAANPPLILMDEPFGAIDEITREQLQNELLQLQKRVKKTIVFVTHDLREAVKLSDQIAIMQSGNIVQVGTPNQLLFFPANPFVEEFMGSNGFFNSLRLLSIEEALIKEVPFLTKESTSQEIKTAIQNAQDLGWNLIPVLEGEKNILGYTSVTSVDLHQLQPAGEVLLISMSFEQALKKMFLSGKQFLPVVDSQNHFVGFFDFTHTCTKMKNACQSWQ</sequence>
<dbReference type="AlphaFoldDB" id="A0A7T1F393"/>
<dbReference type="GO" id="GO:0016887">
    <property type="term" value="F:ATP hydrolysis activity"/>
    <property type="evidence" value="ECO:0007669"/>
    <property type="project" value="InterPro"/>
</dbReference>
<dbReference type="PROSITE" id="PS50893">
    <property type="entry name" value="ABC_TRANSPORTER_2"/>
    <property type="match status" value="1"/>
</dbReference>
<dbReference type="PROSITE" id="PS00211">
    <property type="entry name" value="ABC_TRANSPORTER_1"/>
    <property type="match status" value="1"/>
</dbReference>
<dbReference type="InterPro" id="IPR003439">
    <property type="entry name" value="ABC_transporter-like_ATP-bd"/>
</dbReference>
<dbReference type="EMBL" id="CP065383">
    <property type="protein sequence ID" value="QPM68445.1"/>
    <property type="molecule type" value="Genomic_DNA"/>
</dbReference>
<evidence type="ECO:0000256" key="3">
    <source>
        <dbReference type="ARBA" id="ARBA00022737"/>
    </source>
</evidence>
<dbReference type="SUPFAM" id="SSF52540">
    <property type="entry name" value="P-loop containing nucleoside triphosphate hydrolases"/>
    <property type="match status" value="1"/>
</dbReference>
<keyword evidence="4" id="KW-0547">Nucleotide-binding</keyword>
<dbReference type="KEGG" id="alam:RT761_01665"/>
<evidence type="ECO:0000256" key="4">
    <source>
        <dbReference type="ARBA" id="ARBA00022741"/>
    </source>
</evidence>
<dbReference type="GO" id="GO:0005524">
    <property type="term" value="F:ATP binding"/>
    <property type="evidence" value="ECO:0007669"/>
    <property type="project" value="UniProtKB-KW"/>
</dbReference>
<evidence type="ECO:0000256" key="5">
    <source>
        <dbReference type="ARBA" id="ARBA00022840"/>
    </source>
</evidence>
<dbReference type="Gene3D" id="3.40.50.300">
    <property type="entry name" value="P-loop containing nucleotide triphosphate hydrolases"/>
    <property type="match status" value="1"/>
</dbReference>
<evidence type="ECO:0000256" key="2">
    <source>
        <dbReference type="ARBA" id="ARBA00022448"/>
    </source>
</evidence>
<dbReference type="InterPro" id="IPR027417">
    <property type="entry name" value="P-loop_NTPase"/>
</dbReference>
<dbReference type="InterPro" id="IPR005892">
    <property type="entry name" value="Gly-betaine_transp_ATP-bd"/>
</dbReference>
<dbReference type="NCBIfam" id="TIGR01186">
    <property type="entry name" value="proV"/>
    <property type="match status" value="1"/>
</dbReference>
<feature type="domain" description="ABC transporter" evidence="6">
    <location>
        <begin position="2"/>
        <end position="236"/>
    </location>
</feature>
<dbReference type="PANTHER" id="PTHR43117">
    <property type="entry name" value="OSMOPROTECTANT IMPORT ATP-BINDING PROTEIN OSMV"/>
    <property type="match status" value="1"/>
</dbReference>
<keyword evidence="2" id="KW-0813">Transport</keyword>
<dbReference type="PANTHER" id="PTHR43117:SF4">
    <property type="entry name" value="OSMOPROTECTANT IMPORT ATP-BINDING PROTEIN OSMV"/>
    <property type="match status" value="1"/>
</dbReference>